<dbReference type="Proteomes" id="UP001152872">
    <property type="component" value="Unassembled WGS sequence"/>
</dbReference>
<dbReference type="InterPro" id="IPR037269">
    <property type="entry name" value="PSII_PsbM_sf"/>
</dbReference>
<proteinExistence type="inferred from homology"/>
<dbReference type="GO" id="GO:0019684">
    <property type="term" value="P:photosynthesis, light reaction"/>
    <property type="evidence" value="ECO:0007669"/>
    <property type="project" value="InterPro"/>
</dbReference>
<feature type="transmembrane region" description="Helical" evidence="7">
    <location>
        <begin position="6"/>
        <end position="27"/>
    </location>
</feature>
<keyword evidence="5 7" id="KW-0472">Membrane</keyword>
<dbReference type="HAMAP" id="MF_00438">
    <property type="entry name" value="PSII_PsbM"/>
    <property type="match status" value="1"/>
</dbReference>
<dbReference type="InterPro" id="IPR007826">
    <property type="entry name" value="PSII_PsbM"/>
</dbReference>
<comment type="subunit">
    <text evidence="7">PSII is composed of 1 copy each of membrane proteins PsbA, PsbB, PsbC, PsbD, PsbE, PsbF, PsbH, PsbI, PsbJ, PsbK, PsbL, PsbM, PsbT, PsbX, PsbY, PsbZ, Psb30/Ycf12, peripheral proteins PsbO, CyanoQ (PsbQ),PsbU, PsbV and a large number of cofactors. It forms dimeric complexes.</text>
</comment>
<evidence type="ECO:0000256" key="4">
    <source>
        <dbReference type="ARBA" id="ARBA00022989"/>
    </source>
</evidence>
<dbReference type="RefSeq" id="WP_009625880.1">
    <property type="nucleotide sequence ID" value="NZ_VBTY01000023.1"/>
</dbReference>
<dbReference type="GO" id="GO:0009523">
    <property type="term" value="C:photosystem II"/>
    <property type="evidence" value="ECO:0007669"/>
    <property type="project" value="UniProtKB-KW"/>
</dbReference>
<keyword evidence="1 7" id="KW-0674">Reaction center</keyword>
<comment type="function">
    <text evidence="7">One of the components of the core complex of photosystem II (PSII). PSII is a light-driven water:plastoquinone oxidoreductase that uses light energy to abstract electrons from H(2)O, generating O(2) and a proton gradient subsequently used for ATP formation. It consists of a core antenna complex that captures photons, and an electron transfer chain that converts photonic excitation into a charge separation. This subunit is found at the monomer-monomer interface.</text>
</comment>
<gene>
    <name evidence="7 8" type="primary">psbM</name>
    <name evidence="8" type="ORF">FEV09_04575</name>
</gene>
<accession>A0A9X4M9Y0</accession>
<comment type="caution">
    <text evidence="8">The sequence shown here is derived from an EMBL/GenBank/DDBJ whole genome shotgun (WGS) entry which is preliminary data.</text>
</comment>
<dbReference type="Pfam" id="PF05151">
    <property type="entry name" value="PsbM"/>
    <property type="match status" value="1"/>
</dbReference>
<dbReference type="NCBIfam" id="TIGR03038">
    <property type="entry name" value="PS_II_psbM"/>
    <property type="match status" value="1"/>
</dbReference>
<dbReference type="GO" id="GO:0031676">
    <property type="term" value="C:plasma membrane-derived thylakoid membrane"/>
    <property type="evidence" value="ECO:0007669"/>
    <property type="project" value="UniProtKB-SubCell"/>
</dbReference>
<dbReference type="SUPFAM" id="SSF161033">
    <property type="entry name" value="Photosystem II reaction center protein M, PsbM"/>
    <property type="match status" value="1"/>
</dbReference>
<keyword evidence="4 7" id="KW-1133">Transmembrane helix</keyword>
<organism evidence="8 9">
    <name type="scientific">Pseudanabaena catenata USMAC16</name>
    <dbReference type="NCBI Taxonomy" id="1855837"/>
    <lineage>
        <taxon>Bacteria</taxon>
        <taxon>Bacillati</taxon>
        <taxon>Cyanobacteriota</taxon>
        <taxon>Cyanophyceae</taxon>
        <taxon>Pseudanabaenales</taxon>
        <taxon>Pseudanabaenaceae</taxon>
        <taxon>Pseudanabaena</taxon>
    </lineage>
</organism>
<evidence type="ECO:0000256" key="3">
    <source>
        <dbReference type="ARBA" id="ARBA00022692"/>
    </source>
</evidence>
<protein>
    <recommendedName>
        <fullName evidence="7">Photosystem II reaction center protein M</fullName>
        <shortName evidence="7">PSII-M</shortName>
    </recommendedName>
</protein>
<keyword evidence="7" id="KW-0793">Thylakoid</keyword>
<evidence type="ECO:0000256" key="5">
    <source>
        <dbReference type="ARBA" id="ARBA00023136"/>
    </source>
</evidence>
<keyword evidence="9" id="KW-1185">Reference proteome</keyword>
<sequence length="39" mass="4305">METNFLGLLATVLAVFVPTVFLLTLYIQTSSREEGQSSK</sequence>
<evidence type="ECO:0000256" key="2">
    <source>
        <dbReference type="ARBA" id="ARBA00022531"/>
    </source>
</evidence>
<dbReference type="AlphaFoldDB" id="A0A9X4M9Y0"/>
<comment type="subcellular location">
    <subcellularLocation>
        <location evidence="7">Cellular thylakoid membrane</location>
        <topology evidence="7">Single-pass membrane protein</topology>
    </subcellularLocation>
</comment>
<evidence type="ECO:0000256" key="7">
    <source>
        <dbReference type="HAMAP-Rule" id="MF_00438"/>
    </source>
</evidence>
<evidence type="ECO:0000256" key="6">
    <source>
        <dbReference type="ARBA" id="ARBA00023276"/>
    </source>
</evidence>
<comment type="similarity">
    <text evidence="7">Belongs to the PsbM family.</text>
</comment>
<keyword evidence="3 7" id="KW-0812">Transmembrane</keyword>
<keyword evidence="6 7" id="KW-0604">Photosystem II</keyword>
<name>A0A9X4M9Y0_9CYAN</name>
<evidence type="ECO:0000313" key="8">
    <source>
        <dbReference type="EMBL" id="MDG3493826.1"/>
    </source>
</evidence>
<evidence type="ECO:0000313" key="9">
    <source>
        <dbReference type="Proteomes" id="UP001152872"/>
    </source>
</evidence>
<keyword evidence="2 7" id="KW-0602">Photosynthesis</keyword>
<evidence type="ECO:0000256" key="1">
    <source>
        <dbReference type="ARBA" id="ARBA00022469"/>
    </source>
</evidence>
<reference evidence="8" key="1">
    <citation type="submission" date="2019-05" db="EMBL/GenBank/DDBJ databases">
        <title>Whole genome sequencing of Pseudanabaena catenata USMAC16.</title>
        <authorList>
            <person name="Khan Z."/>
            <person name="Omar W.M."/>
            <person name="Convey P."/>
            <person name="Merican F."/>
            <person name="Najimudin N."/>
        </authorList>
    </citation>
    <scope>NUCLEOTIDE SEQUENCE</scope>
    <source>
        <strain evidence="8">USMAC16</strain>
    </source>
</reference>
<dbReference type="EMBL" id="VBTY01000023">
    <property type="protein sequence ID" value="MDG3493826.1"/>
    <property type="molecule type" value="Genomic_DNA"/>
</dbReference>